<evidence type="ECO:0000313" key="1">
    <source>
        <dbReference type="EMBL" id="KAF7830408.1"/>
    </source>
</evidence>
<proteinExistence type="predicted"/>
<reference evidence="1" key="1">
    <citation type="submission" date="2020-09" db="EMBL/GenBank/DDBJ databases">
        <title>Genome-Enabled Discovery of Anthraquinone Biosynthesis in Senna tora.</title>
        <authorList>
            <person name="Kang S.-H."/>
            <person name="Pandey R.P."/>
            <person name="Lee C.-M."/>
            <person name="Sim J.-S."/>
            <person name="Jeong J.-T."/>
            <person name="Choi B.-S."/>
            <person name="Jung M."/>
            <person name="Ginzburg D."/>
            <person name="Zhao K."/>
            <person name="Won S.Y."/>
            <person name="Oh T.-J."/>
            <person name="Yu Y."/>
            <person name="Kim N.-H."/>
            <person name="Lee O.R."/>
            <person name="Lee T.-H."/>
            <person name="Bashyal P."/>
            <person name="Kim T.-S."/>
            <person name="Lee W.-H."/>
            <person name="Kawkins C."/>
            <person name="Kim C.-K."/>
            <person name="Kim J.S."/>
            <person name="Ahn B.O."/>
            <person name="Rhee S.Y."/>
            <person name="Sohng J.K."/>
        </authorList>
    </citation>
    <scope>NUCLEOTIDE SEQUENCE</scope>
    <source>
        <tissue evidence="1">Leaf</tissue>
    </source>
</reference>
<dbReference type="Proteomes" id="UP000634136">
    <property type="component" value="Unassembled WGS sequence"/>
</dbReference>
<organism evidence="1 2">
    <name type="scientific">Senna tora</name>
    <dbReference type="NCBI Taxonomy" id="362788"/>
    <lineage>
        <taxon>Eukaryota</taxon>
        <taxon>Viridiplantae</taxon>
        <taxon>Streptophyta</taxon>
        <taxon>Embryophyta</taxon>
        <taxon>Tracheophyta</taxon>
        <taxon>Spermatophyta</taxon>
        <taxon>Magnoliopsida</taxon>
        <taxon>eudicotyledons</taxon>
        <taxon>Gunneridae</taxon>
        <taxon>Pentapetalae</taxon>
        <taxon>rosids</taxon>
        <taxon>fabids</taxon>
        <taxon>Fabales</taxon>
        <taxon>Fabaceae</taxon>
        <taxon>Caesalpinioideae</taxon>
        <taxon>Cassia clade</taxon>
        <taxon>Senna</taxon>
    </lineage>
</organism>
<sequence length="72" mass="8166">MEYALGRDGEQVIVDSKAAYGQKWKSENVTALLFFRTFVSSIFVTRVTMRIVNLEVVAIQWPTLKLALADTK</sequence>
<evidence type="ECO:0000313" key="2">
    <source>
        <dbReference type="Proteomes" id="UP000634136"/>
    </source>
</evidence>
<dbReference type="EMBL" id="JAAIUW010000005">
    <property type="protein sequence ID" value="KAF7830408.1"/>
    <property type="molecule type" value="Genomic_DNA"/>
</dbReference>
<gene>
    <name evidence="1" type="ORF">G2W53_012741</name>
</gene>
<dbReference type="AlphaFoldDB" id="A0A834TXJ8"/>
<accession>A0A834TXJ8</accession>
<protein>
    <submittedName>
        <fullName evidence="1">Uncharacterized protein</fullName>
    </submittedName>
</protein>
<name>A0A834TXJ8_9FABA</name>
<keyword evidence="2" id="KW-1185">Reference proteome</keyword>
<comment type="caution">
    <text evidence="1">The sequence shown here is derived from an EMBL/GenBank/DDBJ whole genome shotgun (WGS) entry which is preliminary data.</text>
</comment>